<evidence type="ECO:0000313" key="2">
    <source>
        <dbReference type="EMBL" id="MFC3197305.1"/>
    </source>
</evidence>
<sequence length="65" mass="7372">MGEVTDALKGLNNQIENLNKSIKGDKLSGDVLKEAEKLRSNLQNEKDRIQDILNRARNEVNGIYF</sequence>
<name>A0ABV7JKA4_9SPHI</name>
<dbReference type="RefSeq" id="WP_379020870.1">
    <property type="nucleotide sequence ID" value="NZ_JBHRTA010000019.1"/>
</dbReference>
<accession>A0ABV7JKA4</accession>
<gene>
    <name evidence="2" type="ORF">ACFOET_06745</name>
</gene>
<feature type="coiled-coil region" evidence="1">
    <location>
        <begin position="1"/>
        <end position="59"/>
    </location>
</feature>
<keyword evidence="1" id="KW-0175">Coiled coil</keyword>
<comment type="caution">
    <text evidence="2">The sequence shown here is derived from an EMBL/GenBank/DDBJ whole genome shotgun (WGS) entry which is preliminary data.</text>
</comment>
<reference evidence="3" key="1">
    <citation type="journal article" date="2019" name="Int. J. Syst. Evol. Microbiol.">
        <title>The Global Catalogue of Microorganisms (GCM) 10K type strain sequencing project: providing services to taxonomists for standard genome sequencing and annotation.</title>
        <authorList>
            <consortium name="The Broad Institute Genomics Platform"/>
            <consortium name="The Broad Institute Genome Sequencing Center for Infectious Disease"/>
            <person name="Wu L."/>
            <person name="Ma J."/>
        </authorList>
    </citation>
    <scope>NUCLEOTIDE SEQUENCE [LARGE SCALE GENOMIC DNA]</scope>
    <source>
        <strain evidence="3">KCTC 52416</strain>
    </source>
</reference>
<evidence type="ECO:0000313" key="3">
    <source>
        <dbReference type="Proteomes" id="UP001595526"/>
    </source>
</evidence>
<dbReference type="Proteomes" id="UP001595526">
    <property type="component" value="Unassembled WGS sequence"/>
</dbReference>
<protein>
    <submittedName>
        <fullName evidence="2">Uncharacterized protein</fullName>
    </submittedName>
</protein>
<proteinExistence type="predicted"/>
<dbReference type="EMBL" id="JBHRTA010000019">
    <property type="protein sequence ID" value="MFC3197305.1"/>
    <property type="molecule type" value="Genomic_DNA"/>
</dbReference>
<keyword evidence="3" id="KW-1185">Reference proteome</keyword>
<organism evidence="2 3">
    <name type="scientific">Parapedobacter deserti</name>
    <dbReference type="NCBI Taxonomy" id="1912957"/>
    <lineage>
        <taxon>Bacteria</taxon>
        <taxon>Pseudomonadati</taxon>
        <taxon>Bacteroidota</taxon>
        <taxon>Sphingobacteriia</taxon>
        <taxon>Sphingobacteriales</taxon>
        <taxon>Sphingobacteriaceae</taxon>
        <taxon>Parapedobacter</taxon>
    </lineage>
</organism>
<evidence type="ECO:0000256" key="1">
    <source>
        <dbReference type="SAM" id="Coils"/>
    </source>
</evidence>